<sequence>MLHVLLSNIDRASLFSVFRSLYLRQEIFSHVEEINNRLKDHQSDGGWMRPRITRKGRDIINLAHLAMISQYAMPWEFIKHYLPPREEVLLKRRVNEITLYCSHPNATLDTLLHLLKWSGDYNPTLVEGQKVNIEEIIRNGNKDIFEFFVNNYPTTIDYKRSRQWAADSGHLSILEYIDSSPPSAAQVEFDNMINLDFPAAYGHLHVLEYLHNRGEGDRGNIKGDNAIDNASCTSKLDVVKFLHYNTTNGCTTNAMDSAILYGDIELLKVCIFLHFNRTEGCSDNSIDIASECGHLDIVKFLHEHRSGGCTKRAMDKAAKNGFYSVVEWLHQIRSEGCTEDAMDMTNSFEIVKFLHTHRSEGCTTWAIDYAAWHQNLDILTFLHHNRTEGATTRAINWAAEENNINAVNFLYENRTEGCDPNIIDKICCKPNVGLDMIIFLHEKLNKQCSAKGLKSAIKNTNLDIIQYLSKQTPPDLWTQELIFPAIKRGDLNIVKFILDSRPHLNTHNAIDIASIQGHFDLVQYLHKHRAEGCTTAAMDQAARYNHFEILKVPFFLHFNRTEGCTTNAMDRAAHSGYLEIVEFLHKHRTEGCTEWGVHHATPSFKPNYNVVKYLLDNKLVPKHLIKRDQVNTVCFEVVELVNQYLDNDDENQ</sequence>
<dbReference type="PANTHER" id="PTHR46586">
    <property type="entry name" value="ANKYRIN REPEAT-CONTAINING PROTEIN"/>
    <property type="match status" value="1"/>
</dbReference>
<name>F4Q112_CACFS</name>
<reference evidence="2" key="1">
    <citation type="journal article" date="2011" name="Genome Res.">
        <title>Phylogeny-wide analysis of social amoeba genomes highlights ancient origins for complex intercellular communication.</title>
        <authorList>
            <person name="Heidel A.J."/>
            <person name="Lawal H.M."/>
            <person name="Felder M."/>
            <person name="Schilde C."/>
            <person name="Helps N.R."/>
            <person name="Tunggal B."/>
            <person name="Rivero F."/>
            <person name="John U."/>
            <person name="Schleicher M."/>
            <person name="Eichinger L."/>
            <person name="Platzer M."/>
            <person name="Noegel A.A."/>
            <person name="Schaap P."/>
            <person name="Gloeckner G."/>
        </authorList>
    </citation>
    <scope>NUCLEOTIDE SEQUENCE [LARGE SCALE GENOMIC DNA]</scope>
    <source>
        <strain evidence="2">SH3</strain>
    </source>
</reference>
<dbReference type="PANTHER" id="PTHR46586:SF3">
    <property type="entry name" value="ANKYRIN REPEAT-CONTAINING PROTEIN"/>
    <property type="match status" value="1"/>
</dbReference>
<accession>F4Q112</accession>
<dbReference type="Proteomes" id="UP000007797">
    <property type="component" value="Unassembled WGS sequence"/>
</dbReference>
<dbReference type="KEGG" id="dfa:DFA_04007"/>
<dbReference type="InterPro" id="IPR002110">
    <property type="entry name" value="Ankyrin_rpt"/>
</dbReference>
<gene>
    <name evidence="1" type="ORF">DFA_04007</name>
</gene>
<dbReference type="AlphaFoldDB" id="F4Q112"/>
<evidence type="ECO:0008006" key="3">
    <source>
        <dbReference type="Google" id="ProtNLM"/>
    </source>
</evidence>
<dbReference type="RefSeq" id="XP_004366417.1">
    <property type="nucleotide sequence ID" value="XM_004366360.1"/>
</dbReference>
<protein>
    <recommendedName>
        <fullName evidence="3">Ankyrin repeat-containing protein</fullName>
    </recommendedName>
</protein>
<evidence type="ECO:0000313" key="2">
    <source>
        <dbReference type="Proteomes" id="UP000007797"/>
    </source>
</evidence>
<keyword evidence="2" id="KW-1185">Reference proteome</keyword>
<dbReference type="GeneID" id="14870683"/>
<proteinExistence type="predicted"/>
<dbReference type="Gene3D" id="1.25.40.20">
    <property type="entry name" value="Ankyrin repeat-containing domain"/>
    <property type="match status" value="3"/>
</dbReference>
<dbReference type="SUPFAM" id="SSF48403">
    <property type="entry name" value="Ankyrin repeat"/>
    <property type="match status" value="2"/>
</dbReference>
<organism evidence="1 2">
    <name type="scientific">Cavenderia fasciculata</name>
    <name type="common">Slime mold</name>
    <name type="synonym">Dictyostelium fasciculatum</name>
    <dbReference type="NCBI Taxonomy" id="261658"/>
    <lineage>
        <taxon>Eukaryota</taxon>
        <taxon>Amoebozoa</taxon>
        <taxon>Evosea</taxon>
        <taxon>Eumycetozoa</taxon>
        <taxon>Dictyostelia</taxon>
        <taxon>Acytosteliales</taxon>
        <taxon>Cavenderiaceae</taxon>
        <taxon>Cavenderia</taxon>
    </lineage>
</organism>
<dbReference type="InterPro" id="IPR036770">
    <property type="entry name" value="Ankyrin_rpt-contain_sf"/>
</dbReference>
<dbReference type="InterPro" id="IPR052050">
    <property type="entry name" value="SecEffector_AnkRepeat"/>
</dbReference>
<dbReference type="Pfam" id="PF13637">
    <property type="entry name" value="Ank_4"/>
    <property type="match status" value="1"/>
</dbReference>
<evidence type="ECO:0000313" key="1">
    <source>
        <dbReference type="EMBL" id="EGG18513.1"/>
    </source>
</evidence>
<dbReference type="EMBL" id="GL883018">
    <property type="protein sequence ID" value="EGG18513.1"/>
    <property type="molecule type" value="Genomic_DNA"/>
</dbReference>